<evidence type="ECO:0000313" key="1">
    <source>
        <dbReference type="EMBL" id="NMW38744.1"/>
    </source>
</evidence>
<dbReference type="Proteomes" id="UP000583639">
    <property type="component" value="Unassembled WGS sequence"/>
</dbReference>
<dbReference type="AlphaFoldDB" id="A0A848QR15"/>
<organism evidence="1 2">
    <name type="scientific">Phocaeicola vulgatus</name>
    <name type="common">Bacteroides vulgatus</name>
    <dbReference type="NCBI Taxonomy" id="821"/>
    <lineage>
        <taxon>Bacteria</taxon>
        <taxon>Pseudomonadati</taxon>
        <taxon>Bacteroidota</taxon>
        <taxon>Bacteroidia</taxon>
        <taxon>Bacteroidales</taxon>
        <taxon>Bacteroidaceae</taxon>
        <taxon>Phocaeicola</taxon>
    </lineage>
</organism>
<accession>A0A848QR15</accession>
<comment type="caution">
    <text evidence="1">The sequence shown here is derived from an EMBL/GenBank/DDBJ whole genome shotgun (WGS) entry which is preliminary data.</text>
</comment>
<reference evidence="1 2" key="1">
    <citation type="submission" date="2020-04" db="EMBL/GenBank/DDBJ databases">
        <title>A novel gut-associated lysogenic phage, Bacteroides phage BV01, alters the host transcriptome and bile acid metabolism in Bacteroides vulgatus.</title>
        <authorList>
            <person name="Campbell D.E."/>
            <person name="Ly L."/>
            <person name="Ridlon J.M."/>
            <person name="Hsiao A."/>
            <person name="Degnan P.H."/>
        </authorList>
    </citation>
    <scope>NUCLEOTIDE SEQUENCE [LARGE SCALE GENOMIC DNA]</scope>
    <source>
        <strain evidence="1 2">VPI-BV8526</strain>
    </source>
</reference>
<proteinExistence type="predicted"/>
<dbReference type="EMBL" id="JABDSI010000042">
    <property type="protein sequence ID" value="NMW38744.1"/>
    <property type="molecule type" value="Genomic_DNA"/>
</dbReference>
<sequence length="83" mass="9601">MRKYTSSDNNFEQTLPATQAMFANEMFRSGYNLGFLGVKDPIWGTELEVRLVEKVKQFLLEMLCKGLHKSSYANKFIMQSDLN</sequence>
<protein>
    <submittedName>
        <fullName evidence="1">Uncharacterized protein</fullName>
    </submittedName>
</protein>
<name>A0A848QR15_PHOVU</name>
<evidence type="ECO:0000313" key="2">
    <source>
        <dbReference type="Proteomes" id="UP000583639"/>
    </source>
</evidence>
<dbReference type="RefSeq" id="WP_172769758.1">
    <property type="nucleotide sequence ID" value="NZ_JABDSI010000042.1"/>
</dbReference>
<gene>
    <name evidence="1" type="ORF">HKQ55_00710</name>
</gene>